<dbReference type="Pfam" id="PF13476">
    <property type="entry name" value="AAA_23"/>
    <property type="match status" value="1"/>
</dbReference>
<dbReference type="OrthoDB" id="9815944at2"/>
<evidence type="ECO:0000313" key="3">
    <source>
        <dbReference type="Proteomes" id="UP000315901"/>
    </source>
</evidence>
<sequence>MKIKTLTLEHFRRFTRFSMSFEPQLTVLVARNGAGKTSILDGVATSLGPLLTRLPDQKGLSFKDTDFQVLADGKKPPFMRLTAESFDGVMWDRTEKRDKTQSTAKQIPEALGLKSLNEYSDRLIDYFNAGEAVELPILAYYGAGRGVFDVPARKRNFGKQFSRFDALKEGLVSQTNFKRFVEYFYALETIETQKQKELRSFEWELPELKAIRRAVNLVVPEFSNPRGVYPAGIQVDWLRDDATQTLRIEQLSDGYRTTLAMVMDIASRMAEANPEMDDSLQSSGIVMIDEVDLHLHPGWQQTILLDLMRAFPNIQFIVSTHSPQVISSVKPESLRVIDWHNDEPVLQSVDFSEGAEAQQVLLDVLGLKSARVEALPIVKSLERYQSLVAQDKWDCDEAKRLREELDRWGLEHEPELARLDMDIRIKEWEREQS</sequence>
<dbReference type="InterPro" id="IPR038729">
    <property type="entry name" value="Rad50/SbcC_AAA"/>
</dbReference>
<dbReference type="Gene3D" id="3.40.50.300">
    <property type="entry name" value="P-loop containing nucleotide triphosphate hydrolases"/>
    <property type="match status" value="1"/>
</dbReference>
<accession>A0A501WFQ9</accession>
<dbReference type="GO" id="GO:0016887">
    <property type="term" value="F:ATP hydrolysis activity"/>
    <property type="evidence" value="ECO:0007669"/>
    <property type="project" value="InterPro"/>
</dbReference>
<dbReference type="EMBL" id="VFRR01000049">
    <property type="protein sequence ID" value="TPE46924.1"/>
    <property type="molecule type" value="Genomic_DNA"/>
</dbReference>
<evidence type="ECO:0000313" key="2">
    <source>
        <dbReference type="EMBL" id="TPE46924.1"/>
    </source>
</evidence>
<keyword evidence="3" id="KW-1185">Reference proteome</keyword>
<reference evidence="2 3" key="1">
    <citation type="submission" date="2019-06" db="EMBL/GenBank/DDBJ databases">
        <title>A novel bacterium of genus Marinomonas, isolated from coastal sand.</title>
        <authorList>
            <person name="Huang H."/>
            <person name="Mo K."/>
            <person name="Hu Y."/>
        </authorList>
    </citation>
    <scope>NUCLEOTIDE SEQUENCE [LARGE SCALE GENOMIC DNA]</scope>
    <source>
        <strain evidence="2 3">HB171799</strain>
    </source>
</reference>
<name>A0A501WFQ9_9GAMM</name>
<dbReference type="GO" id="GO:0006302">
    <property type="term" value="P:double-strand break repair"/>
    <property type="evidence" value="ECO:0007669"/>
    <property type="project" value="InterPro"/>
</dbReference>
<dbReference type="AlphaFoldDB" id="A0A501WFQ9"/>
<protein>
    <recommendedName>
        <fullName evidence="1">AAA+ ATPase domain-containing protein</fullName>
    </recommendedName>
</protein>
<dbReference type="InterPro" id="IPR027417">
    <property type="entry name" value="P-loop_NTPase"/>
</dbReference>
<dbReference type="Proteomes" id="UP000315901">
    <property type="component" value="Unassembled WGS sequence"/>
</dbReference>
<dbReference type="RefSeq" id="WP_140591171.1">
    <property type="nucleotide sequence ID" value="NZ_VFRR01000049.1"/>
</dbReference>
<dbReference type="SMART" id="SM00382">
    <property type="entry name" value="AAA"/>
    <property type="match status" value="1"/>
</dbReference>
<dbReference type="InterPro" id="IPR051396">
    <property type="entry name" value="Bact_Antivir_Def_Nuclease"/>
</dbReference>
<organism evidence="2 3">
    <name type="scientific">Maribrevibacterium harenarium</name>
    <dbReference type="NCBI Taxonomy" id="2589817"/>
    <lineage>
        <taxon>Bacteria</taxon>
        <taxon>Pseudomonadati</taxon>
        <taxon>Pseudomonadota</taxon>
        <taxon>Gammaproteobacteria</taxon>
        <taxon>Oceanospirillales</taxon>
        <taxon>Oceanospirillaceae</taxon>
        <taxon>Maribrevibacterium</taxon>
    </lineage>
</organism>
<proteinExistence type="predicted"/>
<dbReference type="SUPFAM" id="SSF52540">
    <property type="entry name" value="P-loop containing nucleoside triphosphate hydrolases"/>
    <property type="match status" value="1"/>
</dbReference>
<evidence type="ECO:0000259" key="1">
    <source>
        <dbReference type="SMART" id="SM00382"/>
    </source>
</evidence>
<dbReference type="PANTHER" id="PTHR43581:SF2">
    <property type="entry name" value="EXCINUCLEASE ATPASE SUBUNIT"/>
    <property type="match status" value="1"/>
</dbReference>
<dbReference type="InterPro" id="IPR003593">
    <property type="entry name" value="AAA+_ATPase"/>
</dbReference>
<comment type="caution">
    <text evidence="2">The sequence shown here is derived from an EMBL/GenBank/DDBJ whole genome shotgun (WGS) entry which is preliminary data.</text>
</comment>
<dbReference type="PANTHER" id="PTHR43581">
    <property type="entry name" value="ATP/GTP PHOSPHATASE"/>
    <property type="match status" value="1"/>
</dbReference>
<feature type="domain" description="AAA+ ATPase" evidence="1">
    <location>
        <begin position="22"/>
        <end position="343"/>
    </location>
</feature>
<gene>
    <name evidence="2" type="ORF">FJM67_15420</name>
</gene>